<protein>
    <submittedName>
        <fullName evidence="1">Uncharacterized protein</fullName>
    </submittedName>
</protein>
<organism evidence="1">
    <name type="scientific">bioreactor metagenome</name>
    <dbReference type="NCBI Taxonomy" id="1076179"/>
    <lineage>
        <taxon>unclassified sequences</taxon>
        <taxon>metagenomes</taxon>
        <taxon>ecological metagenomes</taxon>
    </lineage>
</organism>
<dbReference type="AlphaFoldDB" id="A0A645HRG7"/>
<reference evidence="1" key="1">
    <citation type="submission" date="2019-08" db="EMBL/GenBank/DDBJ databases">
        <authorList>
            <person name="Kucharzyk K."/>
            <person name="Murdoch R.W."/>
            <person name="Higgins S."/>
            <person name="Loffler F."/>
        </authorList>
    </citation>
    <scope>NUCLEOTIDE SEQUENCE</scope>
</reference>
<dbReference type="EMBL" id="VSSQ01097429">
    <property type="protein sequence ID" value="MPN40799.1"/>
    <property type="molecule type" value="Genomic_DNA"/>
</dbReference>
<sequence>MVIQRRQAQIGRIGEADRNHPHDPGRCIAAVGRAVVAVLARTDGSLAAIGPLHLPPQLAAAVLQVDDPTEGRGGLALHRLGVAAVLHVDNDVHPIGAEGVDEGGGTGIDE</sequence>
<evidence type="ECO:0000313" key="1">
    <source>
        <dbReference type="EMBL" id="MPN40799.1"/>
    </source>
</evidence>
<comment type="caution">
    <text evidence="1">The sequence shown here is derived from an EMBL/GenBank/DDBJ whole genome shotgun (WGS) entry which is preliminary data.</text>
</comment>
<accession>A0A645HRG7</accession>
<proteinExistence type="predicted"/>
<name>A0A645HRG7_9ZZZZ</name>
<gene>
    <name evidence="1" type="ORF">SDC9_188338</name>
</gene>